<comment type="subcellular location">
    <subcellularLocation>
        <location evidence="1">Membrane</location>
        <topology evidence="1">Single-pass membrane protein</topology>
    </subcellularLocation>
</comment>
<keyword evidence="3 7" id="KW-0812">Transmembrane</keyword>
<reference evidence="8 9" key="1">
    <citation type="submission" date="2022-06" db="EMBL/GenBank/DDBJ databases">
        <title>A taxonomic note on the genus Prevotella: Description of four novel genera and emended description of the genera Hallella and Xylanibacter.</title>
        <authorList>
            <person name="Hitch T.C.A."/>
        </authorList>
    </citation>
    <scope>NUCLEOTIDE SEQUENCE [LARGE SCALE GENOMIC DNA]</scope>
    <source>
        <strain evidence="8 9">DSM 100619</strain>
    </source>
</reference>
<keyword evidence="6" id="KW-0175">Coiled coil</keyword>
<evidence type="ECO:0000256" key="1">
    <source>
        <dbReference type="ARBA" id="ARBA00004167"/>
    </source>
</evidence>
<evidence type="ECO:0000256" key="6">
    <source>
        <dbReference type="SAM" id="Coils"/>
    </source>
</evidence>
<comment type="caution">
    <text evidence="8">The sequence shown here is derived from an EMBL/GenBank/DDBJ whole genome shotgun (WGS) entry which is preliminary data.</text>
</comment>
<sequence>MKKKGLWIIGAIVLIIIFWAFGAYNGMVKKQEAATTALADVQSTYQRRADLLPNLTKVVKAYAKHENSTFKEVAEARSKASQITLDAASLTPEKLKQFENAQGELSAALGKLMMISERYPDLKASENFKDLQKQVEGTENRINEARQKYNEAVQDYNVFIRRIPNVLVSGFLGFQKMTKFEAAAGADKAPVLDI</sequence>
<evidence type="ECO:0000256" key="4">
    <source>
        <dbReference type="ARBA" id="ARBA00022989"/>
    </source>
</evidence>
<keyword evidence="4 7" id="KW-1133">Transmembrane helix</keyword>
<keyword evidence="5 7" id="KW-0472">Membrane</keyword>
<protein>
    <submittedName>
        <fullName evidence="8">LemA family protein</fullName>
    </submittedName>
</protein>
<dbReference type="Proteomes" id="UP001204015">
    <property type="component" value="Unassembled WGS sequence"/>
</dbReference>
<dbReference type="EMBL" id="JAMXLY010000012">
    <property type="protein sequence ID" value="MCO6025133.1"/>
    <property type="molecule type" value="Genomic_DNA"/>
</dbReference>
<comment type="similarity">
    <text evidence="2">Belongs to the LemA family.</text>
</comment>
<evidence type="ECO:0000256" key="2">
    <source>
        <dbReference type="ARBA" id="ARBA00008854"/>
    </source>
</evidence>
<proteinExistence type="inferred from homology"/>
<evidence type="ECO:0000256" key="5">
    <source>
        <dbReference type="ARBA" id="ARBA00023136"/>
    </source>
</evidence>
<dbReference type="InterPro" id="IPR007156">
    <property type="entry name" value="MamQ_LemA"/>
</dbReference>
<evidence type="ECO:0000313" key="8">
    <source>
        <dbReference type="EMBL" id="MCO6025133.1"/>
    </source>
</evidence>
<dbReference type="PANTHER" id="PTHR34478:SF2">
    <property type="entry name" value="MEMBRANE PROTEIN"/>
    <property type="match status" value="1"/>
</dbReference>
<name>A0ABT1BVL4_9BACT</name>
<evidence type="ECO:0000256" key="3">
    <source>
        <dbReference type="ARBA" id="ARBA00022692"/>
    </source>
</evidence>
<dbReference type="RefSeq" id="WP_252760495.1">
    <property type="nucleotide sequence ID" value="NZ_JAMXLY010000012.1"/>
</dbReference>
<evidence type="ECO:0000313" key="9">
    <source>
        <dbReference type="Proteomes" id="UP001204015"/>
    </source>
</evidence>
<gene>
    <name evidence="8" type="ORF">NG821_04650</name>
</gene>
<dbReference type="PANTHER" id="PTHR34478">
    <property type="entry name" value="PROTEIN LEMA"/>
    <property type="match status" value="1"/>
</dbReference>
<keyword evidence="9" id="KW-1185">Reference proteome</keyword>
<dbReference type="Pfam" id="PF04011">
    <property type="entry name" value="LemA"/>
    <property type="match status" value="1"/>
</dbReference>
<dbReference type="InterPro" id="IPR023353">
    <property type="entry name" value="LemA-like_dom_sf"/>
</dbReference>
<feature type="coiled-coil region" evidence="6">
    <location>
        <begin position="128"/>
        <end position="155"/>
    </location>
</feature>
<dbReference type="Gene3D" id="1.20.1440.20">
    <property type="entry name" value="LemA-like domain"/>
    <property type="match status" value="1"/>
</dbReference>
<organism evidence="8 9">
    <name type="scientific">Segatella cerevisiae</name>
    <dbReference type="NCBI Taxonomy" id="2053716"/>
    <lineage>
        <taxon>Bacteria</taxon>
        <taxon>Pseudomonadati</taxon>
        <taxon>Bacteroidota</taxon>
        <taxon>Bacteroidia</taxon>
        <taxon>Bacteroidales</taxon>
        <taxon>Prevotellaceae</taxon>
        <taxon>Segatella</taxon>
    </lineage>
</organism>
<accession>A0ABT1BVL4</accession>
<feature type="transmembrane region" description="Helical" evidence="7">
    <location>
        <begin position="6"/>
        <end position="24"/>
    </location>
</feature>
<evidence type="ECO:0000256" key="7">
    <source>
        <dbReference type="SAM" id="Phobius"/>
    </source>
</evidence>
<dbReference type="SUPFAM" id="SSF140478">
    <property type="entry name" value="LemA-like"/>
    <property type="match status" value="1"/>
</dbReference>